<organism evidence="3 4">
    <name type="scientific">Rhodotorula graminis (strain WP1)</name>
    <dbReference type="NCBI Taxonomy" id="578459"/>
    <lineage>
        <taxon>Eukaryota</taxon>
        <taxon>Fungi</taxon>
        <taxon>Dikarya</taxon>
        <taxon>Basidiomycota</taxon>
        <taxon>Pucciniomycotina</taxon>
        <taxon>Microbotryomycetes</taxon>
        <taxon>Sporidiobolales</taxon>
        <taxon>Sporidiobolaceae</taxon>
        <taxon>Rhodotorula</taxon>
    </lineage>
</organism>
<proteinExistence type="predicted"/>
<gene>
    <name evidence="3" type="ORF">RHOBADRAFT_50758</name>
</gene>
<feature type="coiled-coil region" evidence="1">
    <location>
        <begin position="293"/>
        <end position="327"/>
    </location>
</feature>
<dbReference type="EMBL" id="KQ474073">
    <property type="protein sequence ID" value="KPV78271.1"/>
    <property type="molecule type" value="Genomic_DNA"/>
</dbReference>
<dbReference type="Proteomes" id="UP000053890">
    <property type="component" value="Unassembled WGS sequence"/>
</dbReference>
<keyword evidence="1" id="KW-0175">Coiled coil</keyword>
<evidence type="ECO:0000256" key="1">
    <source>
        <dbReference type="SAM" id="Coils"/>
    </source>
</evidence>
<evidence type="ECO:0000313" key="4">
    <source>
        <dbReference type="Proteomes" id="UP000053890"/>
    </source>
</evidence>
<accession>A0A194SFB7</accession>
<evidence type="ECO:0000313" key="3">
    <source>
        <dbReference type="EMBL" id="KPV78271.1"/>
    </source>
</evidence>
<feature type="region of interest" description="Disordered" evidence="2">
    <location>
        <begin position="85"/>
        <end position="111"/>
    </location>
</feature>
<sequence length="496" mass="53865">MAAPTGRRDLVPRDGKDKATLVSAGRLMSRRTDREVEALKVTVAQLEEQLAAAKAQGSAEAVNQALARTDGGLAAKALRKEVDTLEKERDIAGSTPTSIPPSASSPSPDLDRVTNELAASQYHRTSLEKQVVELERRVKQAQNEVKLRGPGAGPGLAAAEREGLKEEVRIAQYEVEMLAQEKTKLAAQVKLERAQRKQAEDDAELEGQRLKDRLSSSAQRVHALEGELARARAVANGVKGDQRHFEAQLRAREEAWELRVKDIIRETDAKFARLRLEADAAVRNAQIAHAAVEQSLREENEGAQCELENMEEQLAEVTEELERKRASTMPRLKELDAARSRLAAQSKELARLSGIIAAHKTEQHGRKKRKVAPQADTVQAAAVHAVGEPESSDLGWAQVESTAVVELERHVVTLRAEKALAVDQAQRKISALEQAIVGAGLAGPFDVPQDEPEAHTPSSSSALHAEAMAILASCERRFDSVATGLVQLSAEIVSLA</sequence>
<feature type="coiled-coil region" evidence="1">
    <location>
        <begin position="124"/>
        <end position="202"/>
    </location>
</feature>
<dbReference type="RefSeq" id="XP_018274320.1">
    <property type="nucleotide sequence ID" value="XM_018415480.1"/>
</dbReference>
<protein>
    <submittedName>
        <fullName evidence="3">Uncharacterized protein</fullName>
    </submittedName>
</protein>
<dbReference type="OrthoDB" id="10657666at2759"/>
<evidence type="ECO:0000256" key="2">
    <source>
        <dbReference type="SAM" id="MobiDB-lite"/>
    </source>
</evidence>
<reference evidence="3 4" key="1">
    <citation type="journal article" date="2015" name="Front. Microbiol.">
        <title>Genome sequence of the plant growth promoting endophytic yeast Rhodotorula graminis WP1.</title>
        <authorList>
            <person name="Firrincieli A."/>
            <person name="Otillar R."/>
            <person name="Salamov A."/>
            <person name="Schmutz J."/>
            <person name="Khan Z."/>
            <person name="Redman R.S."/>
            <person name="Fleck N.D."/>
            <person name="Lindquist E."/>
            <person name="Grigoriev I.V."/>
            <person name="Doty S.L."/>
        </authorList>
    </citation>
    <scope>NUCLEOTIDE SEQUENCE [LARGE SCALE GENOMIC DNA]</scope>
    <source>
        <strain evidence="3 4">WP1</strain>
    </source>
</reference>
<feature type="compositionally biased region" description="Low complexity" evidence="2">
    <location>
        <begin position="92"/>
        <end position="108"/>
    </location>
</feature>
<dbReference type="AlphaFoldDB" id="A0A194SFB7"/>
<keyword evidence="4" id="KW-1185">Reference proteome</keyword>
<name>A0A194SFB7_RHOGW</name>
<dbReference type="GeneID" id="28975928"/>